<dbReference type="InterPro" id="IPR012337">
    <property type="entry name" value="RNaseH-like_sf"/>
</dbReference>
<evidence type="ECO:0000313" key="2">
    <source>
        <dbReference type="Proteomes" id="UP000075243"/>
    </source>
</evidence>
<feature type="non-terminal residue" evidence="1">
    <location>
        <position position="1"/>
    </location>
</feature>
<dbReference type="STRING" id="3821.A0A151RZQ3"/>
<organism evidence="1 2">
    <name type="scientific">Cajanus cajan</name>
    <name type="common">Pigeon pea</name>
    <name type="synonym">Cajanus indicus</name>
    <dbReference type="NCBI Taxonomy" id="3821"/>
    <lineage>
        <taxon>Eukaryota</taxon>
        <taxon>Viridiplantae</taxon>
        <taxon>Streptophyta</taxon>
        <taxon>Embryophyta</taxon>
        <taxon>Tracheophyta</taxon>
        <taxon>Spermatophyta</taxon>
        <taxon>Magnoliopsida</taxon>
        <taxon>eudicotyledons</taxon>
        <taxon>Gunneridae</taxon>
        <taxon>Pentapetalae</taxon>
        <taxon>rosids</taxon>
        <taxon>fabids</taxon>
        <taxon>Fabales</taxon>
        <taxon>Fabaceae</taxon>
        <taxon>Papilionoideae</taxon>
        <taxon>50 kb inversion clade</taxon>
        <taxon>NPAAA clade</taxon>
        <taxon>indigoferoid/millettioid clade</taxon>
        <taxon>Phaseoleae</taxon>
        <taxon>Cajanus</taxon>
    </lineage>
</organism>
<dbReference type="Proteomes" id="UP000075243">
    <property type="component" value="Unassembled WGS sequence"/>
</dbReference>
<keyword evidence="2" id="KW-1185">Reference proteome</keyword>
<protein>
    <submittedName>
        <fullName evidence="1">Copia protein</fullName>
    </submittedName>
</protein>
<dbReference type="EMBL" id="KQ483509">
    <property type="protein sequence ID" value="KYP48043.1"/>
    <property type="molecule type" value="Genomic_DNA"/>
</dbReference>
<accession>A0A151RZQ3</accession>
<dbReference type="PANTHER" id="PTHR42648">
    <property type="entry name" value="TRANSPOSASE, PUTATIVE-RELATED"/>
    <property type="match status" value="1"/>
</dbReference>
<dbReference type="Gramene" id="C.cajan_26697.t">
    <property type="protein sequence ID" value="C.cajan_26697.t"/>
    <property type="gene ID" value="C.cajan_26697"/>
</dbReference>
<name>A0A151RZQ3_CAJCA</name>
<reference evidence="1" key="1">
    <citation type="journal article" date="2012" name="Nat. Biotechnol.">
        <title>Draft genome sequence of pigeonpea (Cajanus cajan), an orphan legume crop of resource-poor farmers.</title>
        <authorList>
            <person name="Varshney R.K."/>
            <person name="Chen W."/>
            <person name="Li Y."/>
            <person name="Bharti A.K."/>
            <person name="Saxena R.K."/>
            <person name="Schlueter J.A."/>
            <person name="Donoghue M.T."/>
            <person name="Azam S."/>
            <person name="Fan G."/>
            <person name="Whaley A.M."/>
            <person name="Farmer A.D."/>
            <person name="Sheridan J."/>
            <person name="Iwata A."/>
            <person name="Tuteja R."/>
            <person name="Penmetsa R.V."/>
            <person name="Wu W."/>
            <person name="Upadhyaya H.D."/>
            <person name="Yang S.P."/>
            <person name="Shah T."/>
            <person name="Saxena K.B."/>
            <person name="Michael T."/>
            <person name="McCombie W.R."/>
            <person name="Yang B."/>
            <person name="Zhang G."/>
            <person name="Yang H."/>
            <person name="Wang J."/>
            <person name="Spillane C."/>
            <person name="Cook D.R."/>
            <person name="May G.D."/>
            <person name="Xu X."/>
            <person name="Jackson S.A."/>
        </authorList>
    </citation>
    <scope>NUCLEOTIDE SEQUENCE [LARGE SCALE GENOMIC DNA]</scope>
</reference>
<dbReference type="AlphaFoldDB" id="A0A151RZQ3"/>
<sequence>LKGRSRLDHIDGGGLGLDDSNFPIWDNEDSLIMTWMWHSMILEISQNYMFHSCAKDINAFSLKKDFAACYDIESRVFNTKHDSLSISKYHGILNGLWVELDHYQTIKTCKTDVATHAKAMERGIIFKFLHGLNHEYDLISVLIELRKNGREKLPSLSEVFFMVRIVHLILLVIKKSTYPFDLIHYDVWGPVIKSISGAKWFVTFIDDCTRITWTYLMKNKSEIFQIFINFFILSSHYCLLFPLPPSIESTRRVFGCTIFVHSHHPNNSENHFVDLKVKVDNFVQLYCNNKFDMSISHNPVQHDKTKHIEIDRHFIKDNLDRGFVIITHVPTQLQIAYIFTKGLLQGRFQDFVGKLGMVDIHLPT</sequence>
<dbReference type="PANTHER" id="PTHR42648:SF22">
    <property type="entry name" value="REVERSE TRANSCRIPTASE TY1_COPIA-TYPE DOMAIN-CONTAINING PROTEIN"/>
    <property type="match status" value="1"/>
</dbReference>
<dbReference type="CDD" id="cd09272">
    <property type="entry name" value="RNase_HI_RT_Ty1"/>
    <property type="match status" value="1"/>
</dbReference>
<dbReference type="InterPro" id="IPR036397">
    <property type="entry name" value="RNaseH_sf"/>
</dbReference>
<dbReference type="SUPFAM" id="SSF53098">
    <property type="entry name" value="Ribonuclease H-like"/>
    <property type="match status" value="1"/>
</dbReference>
<evidence type="ECO:0000313" key="1">
    <source>
        <dbReference type="EMBL" id="KYP48043.1"/>
    </source>
</evidence>
<dbReference type="Gene3D" id="3.30.420.10">
    <property type="entry name" value="Ribonuclease H-like superfamily/Ribonuclease H"/>
    <property type="match status" value="1"/>
</dbReference>
<dbReference type="InterPro" id="IPR039537">
    <property type="entry name" value="Retrotran_Ty1/copia-like"/>
</dbReference>
<gene>
    <name evidence="1" type="ORF">KK1_030237</name>
</gene>
<dbReference type="GO" id="GO:0003676">
    <property type="term" value="F:nucleic acid binding"/>
    <property type="evidence" value="ECO:0007669"/>
    <property type="project" value="InterPro"/>
</dbReference>
<proteinExistence type="predicted"/>